<comment type="caution">
    <text evidence="4">The sequence shown here is derived from an EMBL/GenBank/DDBJ whole genome shotgun (WGS) entry which is preliminary data.</text>
</comment>
<dbReference type="GO" id="GO:0004131">
    <property type="term" value="F:cytosine deaminase activity"/>
    <property type="evidence" value="ECO:0007669"/>
    <property type="project" value="TreeGrafter"/>
</dbReference>
<dbReference type="PANTHER" id="PTHR32027">
    <property type="entry name" value="CYTOSINE DEAMINASE"/>
    <property type="match status" value="1"/>
</dbReference>
<sequence length="419" mass="46114">MYDVVIKNVQLEKDVVTDIAIKEGLIAKVGFLDDVQNETIDGTGLWALPPYVESHIHLDTALTSGRPYSNQSGELFEGIQVWNQYRQDYLSHEDVVKRAMEVIKVMAGQGVLNIRSMVDVSDPELTALKALLEVKEKVAPFLQLQIIAFPQNGLCSSANGAPQLEKAIELGVDGISAVPHLESTREKGVESLNICFQLATKYDKFVHIFCDEIDDSQSRFLEVVASLALETGLKEKVTVSHINAMSYYEEAYVRKLLGLIQSSKIHVVTAPLINSAMQGRFDSYPKGRGITRVKELHGAGVNVAVAHDDFLSPFYSLGTGSLPAAGHMLCHLVHMTGTDDFDSVLNMITVNPARLMQLQGYGIAEGNPANIILVRAEDAHDLLRRQPVAEIVMSKGVIIAETPPLKTEWMPQKAKSTFF</sequence>
<dbReference type="GO" id="GO:0006209">
    <property type="term" value="P:cytosine catabolic process"/>
    <property type="evidence" value="ECO:0007669"/>
    <property type="project" value="TreeGrafter"/>
</dbReference>
<keyword evidence="5" id="KW-1185">Reference proteome</keyword>
<organism evidence="4 5">
    <name type="scientific">Halalkalibacter wakoensis JCM 9140</name>
    <dbReference type="NCBI Taxonomy" id="1236970"/>
    <lineage>
        <taxon>Bacteria</taxon>
        <taxon>Bacillati</taxon>
        <taxon>Bacillota</taxon>
        <taxon>Bacilli</taxon>
        <taxon>Bacillales</taxon>
        <taxon>Bacillaceae</taxon>
        <taxon>Halalkalibacter</taxon>
    </lineage>
</organism>
<protein>
    <submittedName>
        <fullName evidence="4">Cytosine deaminase</fullName>
    </submittedName>
</protein>
<accession>W4Q967</accession>
<dbReference type="SUPFAM" id="SSF51556">
    <property type="entry name" value="Metallo-dependent hydrolases"/>
    <property type="match status" value="1"/>
</dbReference>
<dbReference type="CDD" id="cd01293">
    <property type="entry name" value="Bact_CD"/>
    <property type="match status" value="1"/>
</dbReference>
<dbReference type="PANTHER" id="PTHR32027:SF0">
    <property type="entry name" value="CYTOSINE DEAMINASE"/>
    <property type="match status" value="1"/>
</dbReference>
<evidence type="ECO:0000313" key="5">
    <source>
        <dbReference type="Proteomes" id="UP000018890"/>
    </source>
</evidence>
<evidence type="ECO:0000256" key="1">
    <source>
        <dbReference type="ARBA" id="ARBA00022723"/>
    </source>
</evidence>
<proteinExistence type="predicted"/>
<dbReference type="OrthoDB" id="9815027at2"/>
<dbReference type="SUPFAM" id="SSF51338">
    <property type="entry name" value="Composite domain of metallo-dependent hydrolases"/>
    <property type="match status" value="1"/>
</dbReference>
<dbReference type="InterPro" id="IPR052349">
    <property type="entry name" value="Metallo-hydrolase_Enzymes"/>
</dbReference>
<dbReference type="InterPro" id="IPR011059">
    <property type="entry name" value="Metal-dep_hydrolase_composite"/>
</dbReference>
<dbReference type="GO" id="GO:0035888">
    <property type="term" value="F:isoguanine deaminase activity"/>
    <property type="evidence" value="ECO:0007669"/>
    <property type="project" value="TreeGrafter"/>
</dbReference>
<dbReference type="AlphaFoldDB" id="W4Q967"/>
<name>W4Q967_9BACI</name>
<dbReference type="Proteomes" id="UP000018890">
    <property type="component" value="Unassembled WGS sequence"/>
</dbReference>
<dbReference type="STRING" id="1236970.JCM9140_4439"/>
<dbReference type="InterPro" id="IPR032466">
    <property type="entry name" value="Metal_Hydrolase"/>
</dbReference>
<dbReference type="Gene3D" id="3.20.20.140">
    <property type="entry name" value="Metal-dependent hydrolases"/>
    <property type="match status" value="1"/>
</dbReference>
<dbReference type="EMBL" id="BAUT01000090">
    <property type="protein sequence ID" value="GAE28228.1"/>
    <property type="molecule type" value="Genomic_DNA"/>
</dbReference>
<evidence type="ECO:0000256" key="2">
    <source>
        <dbReference type="ARBA" id="ARBA00022801"/>
    </source>
</evidence>
<evidence type="ECO:0000259" key="3">
    <source>
        <dbReference type="Pfam" id="PF07969"/>
    </source>
</evidence>
<keyword evidence="2" id="KW-0378">Hydrolase</keyword>
<dbReference type="InterPro" id="IPR013108">
    <property type="entry name" value="Amidohydro_3"/>
</dbReference>
<dbReference type="FunFam" id="3.20.20.140:FF:000019">
    <property type="entry name" value="Cytosine deaminase"/>
    <property type="match status" value="1"/>
</dbReference>
<dbReference type="RefSeq" id="WP_034750644.1">
    <property type="nucleotide sequence ID" value="NZ_BAUT01000090.1"/>
</dbReference>
<dbReference type="Pfam" id="PF07969">
    <property type="entry name" value="Amidohydro_3"/>
    <property type="match status" value="1"/>
</dbReference>
<reference evidence="4" key="1">
    <citation type="journal article" date="2014" name="Genome Announc.">
        <title>Draft Genome Sequences of Three Alkaliphilic Bacillus Strains, Bacillus wakoensis JCM 9140T, Bacillus akibai JCM 9157T, and Bacillus hemicellulosilyticus JCM 9152T.</title>
        <authorList>
            <person name="Yuki M."/>
            <person name="Oshima K."/>
            <person name="Suda W."/>
            <person name="Oshida Y."/>
            <person name="Kitamura K."/>
            <person name="Iida T."/>
            <person name="Hattori M."/>
            <person name="Ohkuma M."/>
        </authorList>
    </citation>
    <scope>NUCLEOTIDE SEQUENCE [LARGE SCALE GENOMIC DNA]</scope>
    <source>
        <strain evidence="4">JCM 9140</strain>
    </source>
</reference>
<evidence type="ECO:0000313" key="4">
    <source>
        <dbReference type="EMBL" id="GAE28228.1"/>
    </source>
</evidence>
<gene>
    <name evidence="4" type="ORF">JCM9140_4439</name>
</gene>
<feature type="domain" description="Amidohydrolase 3" evidence="3">
    <location>
        <begin position="38"/>
        <end position="398"/>
    </location>
</feature>
<dbReference type="Gene3D" id="2.30.40.10">
    <property type="entry name" value="Urease, subunit C, domain 1"/>
    <property type="match status" value="1"/>
</dbReference>
<dbReference type="GO" id="GO:0046872">
    <property type="term" value="F:metal ion binding"/>
    <property type="evidence" value="ECO:0007669"/>
    <property type="project" value="UniProtKB-KW"/>
</dbReference>
<keyword evidence="1" id="KW-0479">Metal-binding</keyword>